<feature type="region of interest" description="Disordered" evidence="1">
    <location>
        <begin position="13"/>
        <end position="71"/>
    </location>
</feature>
<accession>A0AA40KQL1</accession>
<name>A0AA40KQL1_9HYME</name>
<evidence type="ECO:0000256" key="1">
    <source>
        <dbReference type="SAM" id="MobiDB-lite"/>
    </source>
</evidence>
<reference evidence="2" key="1">
    <citation type="submission" date="2021-10" db="EMBL/GenBank/DDBJ databases">
        <title>Melipona bicolor Genome sequencing and assembly.</title>
        <authorList>
            <person name="Araujo N.S."/>
            <person name="Arias M.C."/>
        </authorList>
    </citation>
    <scope>NUCLEOTIDE SEQUENCE</scope>
    <source>
        <strain evidence="2">USP_2M_L1-L4_2017</strain>
        <tissue evidence="2">Whole body</tissue>
    </source>
</reference>
<comment type="caution">
    <text evidence="2">The sequence shown here is derived from an EMBL/GenBank/DDBJ whole genome shotgun (WGS) entry which is preliminary data.</text>
</comment>
<organism evidence="2 3">
    <name type="scientific">Melipona bicolor</name>
    <dbReference type="NCBI Taxonomy" id="60889"/>
    <lineage>
        <taxon>Eukaryota</taxon>
        <taxon>Metazoa</taxon>
        <taxon>Ecdysozoa</taxon>
        <taxon>Arthropoda</taxon>
        <taxon>Hexapoda</taxon>
        <taxon>Insecta</taxon>
        <taxon>Pterygota</taxon>
        <taxon>Neoptera</taxon>
        <taxon>Endopterygota</taxon>
        <taxon>Hymenoptera</taxon>
        <taxon>Apocrita</taxon>
        <taxon>Aculeata</taxon>
        <taxon>Apoidea</taxon>
        <taxon>Anthophila</taxon>
        <taxon>Apidae</taxon>
        <taxon>Melipona</taxon>
    </lineage>
</organism>
<evidence type="ECO:0000313" key="3">
    <source>
        <dbReference type="Proteomes" id="UP001177670"/>
    </source>
</evidence>
<evidence type="ECO:0000313" key="2">
    <source>
        <dbReference type="EMBL" id="KAK1129146.1"/>
    </source>
</evidence>
<feature type="compositionally biased region" description="Basic and acidic residues" evidence="1">
    <location>
        <begin position="44"/>
        <end position="64"/>
    </location>
</feature>
<dbReference type="Proteomes" id="UP001177670">
    <property type="component" value="Unassembled WGS sequence"/>
</dbReference>
<protein>
    <submittedName>
        <fullName evidence="2">Uncharacterized protein</fullName>
    </submittedName>
</protein>
<sequence>MFSRLLNQAVYHDKLPESIQAPENPRQLSRLDDKGPLQGSEGLANDHRHFESGNHNPSNERADQKGYQLSSTRITVTGNTTRVGVTVEVVRAGS</sequence>
<gene>
    <name evidence="2" type="ORF">K0M31_020276</name>
</gene>
<keyword evidence="3" id="KW-1185">Reference proteome</keyword>
<proteinExistence type="predicted"/>
<dbReference type="AlphaFoldDB" id="A0AA40KQL1"/>
<dbReference type="EMBL" id="JAHYIQ010000009">
    <property type="protein sequence ID" value="KAK1129146.1"/>
    <property type="molecule type" value="Genomic_DNA"/>
</dbReference>